<dbReference type="Pfam" id="PF00934">
    <property type="entry name" value="PE"/>
    <property type="match status" value="1"/>
</dbReference>
<dbReference type="InterPro" id="IPR038332">
    <property type="entry name" value="PPE_sf"/>
</dbReference>
<dbReference type="Gene3D" id="1.10.287.850">
    <property type="entry name" value="HP0062-like domain"/>
    <property type="match status" value="1"/>
</dbReference>
<protein>
    <submittedName>
        <fullName evidence="2">PE-PGRS family protein</fullName>
    </submittedName>
</protein>
<accession>A0A1B4Y059</accession>
<evidence type="ECO:0000259" key="1">
    <source>
        <dbReference type="Pfam" id="PF00934"/>
    </source>
</evidence>
<evidence type="ECO:0000313" key="3">
    <source>
        <dbReference type="Proteomes" id="UP000218067"/>
    </source>
</evidence>
<name>A0A1B4Y059_MYCUL</name>
<evidence type="ECO:0000313" key="2">
    <source>
        <dbReference type="EMBL" id="BAV40435.1"/>
    </source>
</evidence>
<reference evidence="2 3" key="1">
    <citation type="submission" date="2016-08" db="EMBL/GenBank/DDBJ databases">
        <title>Complete genome sequence of Mycobacterium shinshuense, a subspecies of M. ulcerans.</title>
        <authorList>
            <person name="Yoshida M."/>
            <person name="Ogura Y."/>
            <person name="Hayashi T."/>
            <person name="Hoshino Y."/>
        </authorList>
    </citation>
    <scope>NUCLEOTIDE SEQUENCE [LARGE SCALE GENOMIC DNA]</scope>
    <source>
        <strain evidence="3">ATCC 33728</strain>
    </source>
</reference>
<feature type="domain" description="PE" evidence="1">
    <location>
        <begin position="4"/>
        <end position="94"/>
    </location>
</feature>
<dbReference type="EMBL" id="AP017624">
    <property type="protein sequence ID" value="BAV40435.1"/>
    <property type="molecule type" value="Genomic_DNA"/>
</dbReference>
<sequence length="733" mass="70285">MSFVFAEPQNLSAAATDLASIGSTIDAAGSAAALATTGVIPAGLDEVSAGIAALFGAHGQAYQELSARAALFHDEFVRVLSAGADAYASSEVANAQAVLAAGPGGLFEQVGRVQAGFTANLVSGELAFNQALVANEAAVIDAVGGANSLVGGVIYGGFNATNLVVGTGQQFVNTLVGAQIPASLSTSLLLGGQVPGAQIGAGLSGVVQTGQSLAGSFNAALSGMGTQLSAALSGSLSAGLPDLSSLGAQLGAGLSGDLSAGLPSVSGLVQTGQVLAGSFNDAVGGLGSRVAGVLSGAVGGELPDLSGLVQAGAVLMGGVGTALSGLGAQLSAALSGSLGTAVPGLSALIQTGESLAGGFNAALGTLGTQVSGMLSGGLGGGLPGLAALIQTGESLAGGFGTGLTGFMGGVDVLGNLGGELSAVGAQFNAAVAAGLTGDFSGFPVLVDTVSGLPGAVLAQLGQAQNGVLGGFVDGQLAFNQSLVANEVALQQALFGTDAALNGAVNHGFNAVNLLVGTGEQAVIAVLGAPTPASFTGSLLVGGSLEGDIPTGGLPGVAHQLLLLNAALGGPALVDASWLSQFGQAQAAFNADVLSGQLAFNESLVTNEMALQQAIFGTDSALNGAVNHAFNMVNFTLGAGQQTVDALLGVPVPADFTGSLLASGSADAFGGVTTGGLLGAVEQKFLMDGAFLSVFGVPIQVTLDGHLPELIGQLTGSASGGVEVGTEVGGEIPE</sequence>
<dbReference type="RefSeq" id="WP_096372341.1">
    <property type="nucleotide sequence ID" value="NZ_AP017624.1"/>
</dbReference>
<gene>
    <name evidence="2" type="ORF">SHTP_1136</name>
</gene>
<dbReference type="AlphaFoldDB" id="A0A1B4Y059"/>
<dbReference type="GeneID" id="93439934"/>
<proteinExistence type="predicted"/>
<dbReference type="SUPFAM" id="SSF140459">
    <property type="entry name" value="PE/PPE dimer-like"/>
    <property type="match status" value="1"/>
</dbReference>
<organism evidence="2 3">
    <name type="scientific">Mycobacterium ulcerans subsp. shinshuense</name>
    <dbReference type="NCBI Taxonomy" id="1124626"/>
    <lineage>
        <taxon>Bacteria</taxon>
        <taxon>Bacillati</taxon>
        <taxon>Actinomycetota</taxon>
        <taxon>Actinomycetes</taxon>
        <taxon>Mycobacteriales</taxon>
        <taxon>Mycobacteriaceae</taxon>
        <taxon>Mycobacterium</taxon>
        <taxon>Mycobacterium ulcerans group</taxon>
    </lineage>
</organism>
<dbReference type="Proteomes" id="UP000218067">
    <property type="component" value="Chromosome"/>
</dbReference>
<dbReference type="InterPro" id="IPR000084">
    <property type="entry name" value="PE-PGRS_N"/>
</dbReference>